<dbReference type="InterPro" id="IPR017439">
    <property type="entry name" value="Amidohydrolase"/>
</dbReference>
<dbReference type="OrthoDB" id="9777385at2"/>
<name>A0A7L4YJP6_9ACTN</name>
<dbReference type="AlphaFoldDB" id="A0A7L4YJP6"/>
<protein>
    <submittedName>
        <fullName evidence="3">Amidohydrolase</fullName>
    </submittedName>
</protein>
<dbReference type="Pfam" id="PF07687">
    <property type="entry name" value="M20_dimer"/>
    <property type="match status" value="1"/>
</dbReference>
<dbReference type="Pfam" id="PF01546">
    <property type="entry name" value="Peptidase_M20"/>
    <property type="match status" value="1"/>
</dbReference>
<dbReference type="InterPro" id="IPR011650">
    <property type="entry name" value="Peptidase_M20_dimer"/>
</dbReference>
<feature type="binding site" evidence="1">
    <location>
        <position position="153"/>
    </location>
    <ligand>
        <name>Mn(2+)</name>
        <dbReference type="ChEBI" id="CHEBI:29035"/>
        <label>2</label>
    </ligand>
</feature>
<dbReference type="InterPro" id="IPR002933">
    <property type="entry name" value="Peptidase_M20"/>
</dbReference>
<dbReference type="InterPro" id="IPR036264">
    <property type="entry name" value="Bact_exopeptidase_dim_dom"/>
</dbReference>
<dbReference type="KEGG" id="eke:EK0264_02920"/>
<comment type="cofactor">
    <cofactor evidence="1">
        <name>Mn(2+)</name>
        <dbReference type="ChEBI" id="CHEBI:29035"/>
    </cofactor>
    <text evidence="1">The Mn(2+) ion enhances activity.</text>
</comment>
<evidence type="ECO:0000259" key="2">
    <source>
        <dbReference type="Pfam" id="PF07687"/>
    </source>
</evidence>
<dbReference type="InParanoid" id="A0A7L4YJP6"/>
<evidence type="ECO:0000256" key="1">
    <source>
        <dbReference type="PIRSR" id="PIRSR005962-1"/>
    </source>
</evidence>
<gene>
    <name evidence="3" type="ORF">EK0264_02920</name>
</gene>
<dbReference type="GO" id="GO:0046872">
    <property type="term" value="F:metal ion binding"/>
    <property type="evidence" value="ECO:0007669"/>
    <property type="project" value="UniProtKB-KW"/>
</dbReference>
<dbReference type="RefSeq" id="WP_159542716.1">
    <property type="nucleotide sequence ID" value="NZ_CP047156.1"/>
</dbReference>
<dbReference type="Gene3D" id="3.30.70.360">
    <property type="match status" value="1"/>
</dbReference>
<dbReference type="SUPFAM" id="SSF53187">
    <property type="entry name" value="Zn-dependent exopeptidases"/>
    <property type="match status" value="1"/>
</dbReference>
<reference evidence="3 4" key="1">
    <citation type="journal article" date="2018" name="Int. J. Syst. Evol. Microbiol.">
        <title>Epidermidibacterium keratini gen. nov., sp. nov., a member of the family Sporichthyaceae, isolated from keratin epidermis.</title>
        <authorList>
            <person name="Lee D.G."/>
            <person name="Trujillo M.E."/>
            <person name="Kang S."/>
            <person name="Nam J.J."/>
            <person name="Kim Y.J."/>
        </authorList>
    </citation>
    <scope>NUCLEOTIDE SEQUENCE [LARGE SCALE GENOMIC DNA]</scope>
    <source>
        <strain evidence="3 4">EPI-7</strain>
    </source>
</reference>
<keyword evidence="4" id="KW-1185">Reference proteome</keyword>
<dbReference type="GO" id="GO:0016787">
    <property type="term" value="F:hydrolase activity"/>
    <property type="evidence" value="ECO:0007669"/>
    <property type="project" value="UniProtKB-KW"/>
</dbReference>
<dbReference type="Proteomes" id="UP000463857">
    <property type="component" value="Chromosome"/>
</dbReference>
<dbReference type="PANTHER" id="PTHR11014:SF63">
    <property type="entry name" value="METALLOPEPTIDASE, PUTATIVE (AFU_ORTHOLOGUE AFUA_6G09600)-RELATED"/>
    <property type="match status" value="1"/>
</dbReference>
<dbReference type="PIRSF" id="PIRSF005962">
    <property type="entry name" value="Pept_M20D_amidohydro"/>
    <property type="match status" value="1"/>
</dbReference>
<accession>A0A7L4YJP6</accession>
<sequence>MAAEHILDRVLAGQESIQSWQDELYVHFHRNPELSFVEHETHDRIAEELRAIGVDEIEEHIGGTGLVGVLRNGDGPTILMRADIDALPVQELTGLDYASTAVGTSFDGETSPVMHACGHDVHISALLGAVRLLADHRDAWSGTFVALFQPAEERAGGAMAMVNDDLVGRIPRPDVAFAQHVGPKPAGQVHACIGSAYSRADSIKVTVFGRGGHGSAPHTTVDPAVLAAMIVLRLQTIVSRETRPGEFAVVTVGRLQVGTKVNIISDRAVLDVNVRSYDDDVHARLLAAIERIVRAECEASGSPTEPTFEYYDRFPVTVNDVEVTERVRSAFASAFGDHYVEDLPTTGSEDFSEIPKAFEIPYCYWNVGGVDRETYRDAKKRGVLASEIAGNHSPFFAPVMHPTLQAATKTIVVVALDWLGTEA</sequence>
<dbReference type="PANTHER" id="PTHR11014">
    <property type="entry name" value="PEPTIDASE M20 FAMILY MEMBER"/>
    <property type="match status" value="1"/>
</dbReference>
<dbReference type="Gene3D" id="3.40.630.10">
    <property type="entry name" value="Zn peptidases"/>
    <property type="match status" value="1"/>
</dbReference>
<organism evidence="3 4">
    <name type="scientific">Epidermidibacterium keratini</name>
    <dbReference type="NCBI Taxonomy" id="1891644"/>
    <lineage>
        <taxon>Bacteria</taxon>
        <taxon>Bacillati</taxon>
        <taxon>Actinomycetota</taxon>
        <taxon>Actinomycetes</taxon>
        <taxon>Sporichthyales</taxon>
        <taxon>Sporichthyaceae</taxon>
        <taxon>Epidermidibacterium</taxon>
    </lineage>
</organism>
<dbReference type="NCBIfam" id="TIGR01891">
    <property type="entry name" value="amidohydrolases"/>
    <property type="match status" value="1"/>
</dbReference>
<evidence type="ECO:0000313" key="3">
    <source>
        <dbReference type="EMBL" id="QHB99339.1"/>
    </source>
</evidence>
<feature type="binding site" evidence="1">
    <location>
        <position position="117"/>
    </location>
    <ligand>
        <name>Mn(2+)</name>
        <dbReference type="ChEBI" id="CHEBI:29035"/>
        <label>2</label>
    </ligand>
</feature>
<feature type="domain" description="Peptidase M20 dimerisation" evidence="2">
    <location>
        <begin position="202"/>
        <end position="298"/>
    </location>
</feature>
<keyword evidence="3" id="KW-0378">Hydrolase</keyword>
<feature type="binding site" evidence="1">
    <location>
        <position position="119"/>
    </location>
    <ligand>
        <name>Mn(2+)</name>
        <dbReference type="ChEBI" id="CHEBI:29035"/>
        <label>2</label>
    </ligand>
</feature>
<proteinExistence type="predicted"/>
<keyword evidence="1" id="KW-0479">Metal-binding</keyword>
<feature type="binding site" evidence="1">
    <location>
        <position position="180"/>
    </location>
    <ligand>
        <name>Mn(2+)</name>
        <dbReference type="ChEBI" id="CHEBI:29035"/>
        <label>2</label>
    </ligand>
</feature>
<dbReference type="SUPFAM" id="SSF55031">
    <property type="entry name" value="Bacterial exopeptidase dimerisation domain"/>
    <property type="match status" value="1"/>
</dbReference>
<evidence type="ECO:0000313" key="4">
    <source>
        <dbReference type="Proteomes" id="UP000463857"/>
    </source>
</evidence>
<keyword evidence="1" id="KW-0464">Manganese</keyword>
<dbReference type="EMBL" id="CP047156">
    <property type="protein sequence ID" value="QHB99339.1"/>
    <property type="molecule type" value="Genomic_DNA"/>
</dbReference>